<evidence type="ECO:0000259" key="5">
    <source>
        <dbReference type="PROSITE" id="PS50977"/>
    </source>
</evidence>
<dbReference type="OrthoDB" id="116240at2"/>
<dbReference type="PANTHER" id="PTHR30055">
    <property type="entry name" value="HTH-TYPE TRANSCRIPTIONAL REGULATOR RUTR"/>
    <property type="match status" value="1"/>
</dbReference>
<sequence>MDIDTRLLETAERLFDHEGFNATGMGRLVRESGLSSRTVYKHVTGKNALMAKVLTERQRRFFAQLETQNTRALFASLRRWTEREGARGCLFFRVRAETGGQTPEIEAVVGAYHERLYALIMDLVARETGAADEVLADQILALFEGATAAATYRGTTVIEAAAACAEQLLARAAR</sequence>
<dbReference type="InterPro" id="IPR001647">
    <property type="entry name" value="HTH_TetR"/>
</dbReference>
<keyword evidence="7" id="KW-1185">Reference proteome</keyword>
<protein>
    <submittedName>
        <fullName evidence="6">TetR family transcriptional regulator</fullName>
    </submittedName>
</protein>
<dbReference type="SUPFAM" id="SSF48498">
    <property type="entry name" value="Tetracyclin repressor-like, C-terminal domain"/>
    <property type="match status" value="1"/>
</dbReference>
<dbReference type="AlphaFoldDB" id="A0A084IPS2"/>
<dbReference type="Proteomes" id="UP000028302">
    <property type="component" value="Unassembled WGS sequence"/>
</dbReference>
<keyword evidence="1" id="KW-0805">Transcription regulation</keyword>
<evidence type="ECO:0000256" key="2">
    <source>
        <dbReference type="ARBA" id="ARBA00023125"/>
    </source>
</evidence>
<evidence type="ECO:0000256" key="3">
    <source>
        <dbReference type="ARBA" id="ARBA00023163"/>
    </source>
</evidence>
<keyword evidence="3" id="KW-0804">Transcription</keyword>
<name>A0A084IPS2_SALHC</name>
<dbReference type="GO" id="GO:0003700">
    <property type="term" value="F:DNA-binding transcription factor activity"/>
    <property type="evidence" value="ECO:0007669"/>
    <property type="project" value="TreeGrafter"/>
</dbReference>
<dbReference type="SUPFAM" id="SSF46689">
    <property type="entry name" value="Homeodomain-like"/>
    <property type="match status" value="1"/>
</dbReference>
<dbReference type="PANTHER" id="PTHR30055:SF234">
    <property type="entry name" value="HTH-TYPE TRANSCRIPTIONAL REGULATOR BETI"/>
    <property type="match status" value="1"/>
</dbReference>
<dbReference type="InterPro" id="IPR050109">
    <property type="entry name" value="HTH-type_TetR-like_transc_reg"/>
</dbReference>
<dbReference type="InterPro" id="IPR036271">
    <property type="entry name" value="Tet_transcr_reg_TetR-rel_C_sf"/>
</dbReference>
<dbReference type="PRINTS" id="PR00455">
    <property type="entry name" value="HTHTETR"/>
</dbReference>
<proteinExistence type="predicted"/>
<feature type="DNA-binding region" description="H-T-H motif" evidence="4">
    <location>
        <begin position="24"/>
        <end position="43"/>
    </location>
</feature>
<accession>A0A084IPS2</accession>
<keyword evidence="2 4" id="KW-0238">DNA-binding</keyword>
<reference evidence="6 7" key="1">
    <citation type="submission" date="2013-03" db="EMBL/GenBank/DDBJ databases">
        <title>Salinisphaera hydrothermalis C41B8 Genome Sequencing.</title>
        <authorList>
            <person name="Li C."/>
            <person name="Lai Q."/>
            <person name="Shao Z."/>
        </authorList>
    </citation>
    <scope>NUCLEOTIDE SEQUENCE [LARGE SCALE GENOMIC DNA]</scope>
    <source>
        <strain evidence="6 7">C41B8</strain>
    </source>
</reference>
<dbReference type="EMBL" id="APNK01000003">
    <property type="protein sequence ID" value="KEZ78706.1"/>
    <property type="molecule type" value="Genomic_DNA"/>
</dbReference>
<gene>
    <name evidence="6" type="ORF">C41B8_03786</name>
</gene>
<evidence type="ECO:0000256" key="4">
    <source>
        <dbReference type="PROSITE-ProRule" id="PRU00335"/>
    </source>
</evidence>
<dbReference type="PROSITE" id="PS50977">
    <property type="entry name" value="HTH_TETR_2"/>
    <property type="match status" value="1"/>
</dbReference>
<dbReference type="InterPro" id="IPR009057">
    <property type="entry name" value="Homeodomain-like_sf"/>
</dbReference>
<evidence type="ECO:0000256" key="1">
    <source>
        <dbReference type="ARBA" id="ARBA00023015"/>
    </source>
</evidence>
<dbReference type="STRING" id="1304275.C41B8_03786"/>
<dbReference type="RefSeq" id="WP_037334272.1">
    <property type="nucleotide sequence ID" value="NZ_APNK01000003.1"/>
</dbReference>
<dbReference type="eggNOG" id="COG1309">
    <property type="taxonomic scope" value="Bacteria"/>
</dbReference>
<organism evidence="6 7">
    <name type="scientific">Salinisphaera hydrothermalis (strain C41B8)</name>
    <dbReference type="NCBI Taxonomy" id="1304275"/>
    <lineage>
        <taxon>Bacteria</taxon>
        <taxon>Pseudomonadati</taxon>
        <taxon>Pseudomonadota</taxon>
        <taxon>Gammaproteobacteria</taxon>
        <taxon>Salinisphaerales</taxon>
        <taxon>Salinisphaeraceae</taxon>
        <taxon>Salinisphaera</taxon>
    </lineage>
</organism>
<evidence type="ECO:0000313" key="7">
    <source>
        <dbReference type="Proteomes" id="UP000028302"/>
    </source>
</evidence>
<dbReference type="Pfam" id="PF00440">
    <property type="entry name" value="TetR_N"/>
    <property type="match status" value="1"/>
</dbReference>
<comment type="caution">
    <text evidence="6">The sequence shown here is derived from an EMBL/GenBank/DDBJ whole genome shotgun (WGS) entry which is preliminary data.</text>
</comment>
<dbReference type="GO" id="GO:0000976">
    <property type="term" value="F:transcription cis-regulatory region binding"/>
    <property type="evidence" value="ECO:0007669"/>
    <property type="project" value="TreeGrafter"/>
</dbReference>
<feature type="domain" description="HTH tetR-type" evidence="5">
    <location>
        <begin position="1"/>
        <end position="61"/>
    </location>
</feature>
<dbReference type="Gene3D" id="1.10.357.10">
    <property type="entry name" value="Tetracycline Repressor, domain 2"/>
    <property type="match status" value="1"/>
</dbReference>
<evidence type="ECO:0000313" key="6">
    <source>
        <dbReference type="EMBL" id="KEZ78706.1"/>
    </source>
</evidence>